<organism evidence="3 4">
    <name type="scientific">Triparma columacea</name>
    <dbReference type="NCBI Taxonomy" id="722753"/>
    <lineage>
        <taxon>Eukaryota</taxon>
        <taxon>Sar</taxon>
        <taxon>Stramenopiles</taxon>
        <taxon>Ochrophyta</taxon>
        <taxon>Bolidophyceae</taxon>
        <taxon>Parmales</taxon>
        <taxon>Triparmaceae</taxon>
        <taxon>Triparma</taxon>
    </lineage>
</organism>
<accession>A0A9W7L4S4</accession>
<feature type="coiled-coil region" evidence="1">
    <location>
        <begin position="165"/>
        <end position="192"/>
    </location>
</feature>
<feature type="region of interest" description="Disordered" evidence="2">
    <location>
        <begin position="129"/>
        <end position="153"/>
    </location>
</feature>
<evidence type="ECO:0000313" key="4">
    <source>
        <dbReference type="Proteomes" id="UP001165065"/>
    </source>
</evidence>
<keyword evidence="1" id="KW-0175">Coiled coil</keyword>
<protein>
    <submittedName>
        <fullName evidence="3">Uncharacterized protein</fullName>
    </submittedName>
</protein>
<gene>
    <name evidence="3" type="ORF">TrCOL_g2193</name>
</gene>
<feature type="compositionally biased region" description="Low complexity" evidence="2">
    <location>
        <begin position="130"/>
        <end position="148"/>
    </location>
</feature>
<reference evidence="4" key="1">
    <citation type="journal article" date="2023" name="Commun. Biol.">
        <title>Genome analysis of Parmales, the sister group of diatoms, reveals the evolutionary specialization of diatoms from phago-mixotrophs to photoautotrophs.</title>
        <authorList>
            <person name="Ban H."/>
            <person name="Sato S."/>
            <person name="Yoshikawa S."/>
            <person name="Yamada K."/>
            <person name="Nakamura Y."/>
            <person name="Ichinomiya M."/>
            <person name="Sato N."/>
            <person name="Blanc-Mathieu R."/>
            <person name="Endo H."/>
            <person name="Kuwata A."/>
            <person name="Ogata H."/>
        </authorList>
    </citation>
    <scope>NUCLEOTIDE SEQUENCE [LARGE SCALE GENOMIC DNA]</scope>
</reference>
<keyword evidence="4" id="KW-1185">Reference proteome</keyword>
<dbReference type="Proteomes" id="UP001165065">
    <property type="component" value="Unassembled WGS sequence"/>
</dbReference>
<sequence>MEKEIETKVKGWEVTKKELKDMEILCKDIRKELEECRGLLESADNKMKEEMVEMERKVQIGGEENVEIRKRMEEVKKQARDAEEDRKREVGIMEVTIRKLKGEHEEKDRELLETRVELKETVRLLEESRNSLSDALSRSSKLAASSEAAFEEERNSWEIERLGMVERIRKSEERKEEELEGVRKDVMETMKEEIDMIRRSIREGGD</sequence>
<proteinExistence type="predicted"/>
<evidence type="ECO:0000256" key="2">
    <source>
        <dbReference type="SAM" id="MobiDB-lite"/>
    </source>
</evidence>
<evidence type="ECO:0000256" key="1">
    <source>
        <dbReference type="SAM" id="Coils"/>
    </source>
</evidence>
<name>A0A9W7L4S4_9STRA</name>
<dbReference type="EMBL" id="BRYA01000669">
    <property type="protein sequence ID" value="GMI28813.1"/>
    <property type="molecule type" value="Genomic_DNA"/>
</dbReference>
<dbReference type="AlphaFoldDB" id="A0A9W7L4S4"/>
<evidence type="ECO:0000313" key="3">
    <source>
        <dbReference type="EMBL" id="GMI28813.1"/>
    </source>
</evidence>
<comment type="caution">
    <text evidence="3">The sequence shown here is derived from an EMBL/GenBank/DDBJ whole genome shotgun (WGS) entry which is preliminary data.</text>
</comment>